<keyword evidence="1" id="KW-0963">Cytoplasm</keyword>
<evidence type="ECO:0000256" key="2">
    <source>
        <dbReference type="ARBA" id="ARBA00022679"/>
    </source>
</evidence>
<dbReference type="InterPro" id="IPR003699">
    <property type="entry name" value="QueA"/>
</dbReference>
<protein>
    <submittedName>
        <fullName evidence="5">S-adenosylmethionine:tRNA ribosyltransferase-isomerase</fullName>
        <ecNumber evidence="5">2.4.99.17</ecNumber>
    </submittedName>
</protein>
<dbReference type="Gene3D" id="2.40.10.240">
    <property type="entry name" value="QueA-like"/>
    <property type="match status" value="1"/>
</dbReference>
<dbReference type="Gene3D" id="3.40.1780.10">
    <property type="entry name" value="QueA-like"/>
    <property type="match status" value="1"/>
</dbReference>
<dbReference type="EMBL" id="JAVDQG010000001">
    <property type="protein sequence ID" value="MDR6224624.1"/>
    <property type="molecule type" value="Genomic_DNA"/>
</dbReference>
<evidence type="ECO:0000313" key="5">
    <source>
        <dbReference type="EMBL" id="MDR6224624.1"/>
    </source>
</evidence>
<evidence type="ECO:0000256" key="4">
    <source>
        <dbReference type="ARBA" id="ARBA00022785"/>
    </source>
</evidence>
<dbReference type="PANTHER" id="PTHR30307">
    <property type="entry name" value="S-ADENOSYLMETHIONINE:TRNA RIBOSYLTRANSFERASE-ISOMERASE"/>
    <property type="match status" value="1"/>
</dbReference>
<name>A0ABU1IKZ5_9BACL</name>
<sequence length="345" mass="39342">MGAPAFSFHLPDRLNATAPPEYRGIRRDHVRLMVMDRITGPIVHDRFDRLDRFLRSGDLLVFNDSRVLPAVLRGKWERDGRVWETEVEIRLARRLSDRSWEAWVPEISLMAGDRLLFGERWTATVERPDKDAPFVVLVFSIGGRELLDRIWAFGEPIRYDYTARPWELDTYQTVYASSPGSVEPPSAGRPFSWELLFRLRRRGVQTAFLSLHTGLSYWGEDSPFDPGAHREAFRIPEATADKVNRTRESGRSVIAVGTTVVRALETMANGKGEVDAGEGWTSLHITAGYSLQSVDGLLTGFHEPEASHLDLLSAFTSPDRLREAYDAAVKEEYQWHEFGDMHLLW</sequence>
<dbReference type="SUPFAM" id="SSF111337">
    <property type="entry name" value="QueA-like"/>
    <property type="match status" value="1"/>
</dbReference>
<evidence type="ECO:0000256" key="3">
    <source>
        <dbReference type="ARBA" id="ARBA00022691"/>
    </source>
</evidence>
<dbReference type="GO" id="GO:0051075">
    <property type="term" value="F:S-adenosylmethionine:tRNA ribosyltransferase-isomerase activity"/>
    <property type="evidence" value="ECO:0007669"/>
    <property type="project" value="UniProtKB-EC"/>
</dbReference>
<evidence type="ECO:0000256" key="1">
    <source>
        <dbReference type="ARBA" id="ARBA00022490"/>
    </source>
</evidence>
<evidence type="ECO:0000313" key="6">
    <source>
        <dbReference type="Proteomes" id="UP001185012"/>
    </source>
</evidence>
<keyword evidence="5" id="KW-0328">Glycosyltransferase</keyword>
<keyword evidence="3" id="KW-0949">S-adenosyl-L-methionine</keyword>
<dbReference type="InterPro" id="IPR042119">
    <property type="entry name" value="QueA_dom2"/>
</dbReference>
<dbReference type="InterPro" id="IPR042118">
    <property type="entry name" value="QueA_dom1"/>
</dbReference>
<proteinExistence type="predicted"/>
<dbReference type="EC" id="2.4.99.17" evidence="5"/>
<accession>A0ABU1IKZ5</accession>
<dbReference type="PANTHER" id="PTHR30307:SF0">
    <property type="entry name" value="S-ADENOSYLMETHIONINE:TRNA RIBOSYLTRANSFERASE-ISOMERASE"/>
    <property type="match status" value="1"/>
</dbReference>
<keyword evidence="6" id="KW-1185">Reference proteome</keyword>
<comment type="caution">
    <text evidence="5">The sequence shown here is derived from an EMBL/GenBank/DDBJ whole genome shotgun (WGS) entry which is preliminary data.</text>
</comment>
<keyword evidence="2 5" id="KW-0808">Transferase</keyword>
<reference evidence="5 6" key="1">
    <citation type="submission" date="2023-07" db="EMBL/GenBank/DDBJ databases">
        <title>Genomic Encyclopedia of Type Strains, Phase IV (KMG-IV): sequencing the most valuable type-strain genomes for metagenomic binning, comparative biology and taxonomic classification.</title>
        <authorList>
            <person name="Goeker M."/>
        </authorList>
    </citation>
    <scope>NUCLEOTIDE SEQUENCE [LARGE SCALE GENOMIC DNA]</scope>
    <source>
        <strain evidence="5 6">DSM 45903</strain>
    </source>
</reference>
<gene>
    <name evidence="5" type="ORF">JOE21_000612</name>
</gene>
<dbReference type="InterPro" id="IPR036100">
    <property type="entry name" value="QueA_sf"/>
</dbReference>
<dbReference type="RefSeq" id="WP_309862099.1">
    <property type="nucleotide sequence ID" value="NZ_JAVDQG010000001.1"/>
</dbReference>
<dbReference type="Proteomes" id="UP001185012">
    <property type="component" value="Unassembled WGS sequence"/>
</dbReference>
<dbReference type="Pfam" id="PF02547">
    <property type="entry name" value="Queuosine_synth"/>
    <property type="match status" value="1"/>
</dbReference>
<keyword evidence="4" id="KW-0671">Queuosine biosynthesis</keyword>
<organism evidence="5 6">
    <name type="scientific">Desmospora profundinema</name>
    <dbReference type="NCBI Taxonomy" id="1571184"/>
    <lineage>
        <taxon>Bacteria</taxon>
        <taxon>Bacillati</taxon>
        <taxon>Bacillota</taxon>
        <taxon>Bacilli</taxon>
        <taxon>Bacillales</taxon>
        <taxon>Thermoactinomycetaceae</taxon>
        <taxon>Desmospora</taxon>
    </lineage>
</organism>